<dbReference type="EMBL" id="JAGGMS010000001">
    <property type="protein sequence ID" value="MBP2183853.1"/>
    <property type="molecule type" value="Genomic_DNA"/>
</dbReference>
<dbReference type="Proteomes" id="UP000741013">
    <property type="component" value="Unassembled WGS sequence"/>
</dbReference>
<dbReference type="Pfam" id="PF13576">
    <property type="entry name" value="Pentapeptide_3"/>
    <property type="match status" value="1"/>
</dbReference>
<dbReference type="InterPro" id="IPR001646">
    <property type="entry name" value="5peptide_repeat"/>
</dbReference>
<sequence>MVLIAAGTAWLLLASGATREQLDAVRTAGALGIGFGGAVGLWLAIRRQRSTELDLLQKYEDHELAVRAATHAEHDARERRITDLYLKAVEQLGSPQAMLRHGGLYALERLAQDNPSQRQTIVDVVCAYLRAPDALLRRPTNRRLGVRRPLLKSASTRAATAKADTRVAPARCDLEIEARNEREVRLTAQRLLARHLRPVRDQASTPTYWEDIALDLTGAVLTDFDLTDCHLREGRFNKATFNGTARYTGARVDQEASFDGATFAEDARFDRVTVNDRATFVGTVFLGCANFREANFVRANFSAAQCAEAAHFSWATFTRDGDFHNANFAGYTAFNGASFLGYAGFHGVSFHSSVTFRDIHPVDHLSRTKAEIAEGGSARFANEIPKQVASYLATASDAGRPEAPNPAT</sequence>
<evidence type="ECO:0000313" key="2">
    <source>
        <dbReference type="Proteomes" id="UP000741013"/>
    </source>
</evidence>
<keyword evidence="2" id="KW-1185">Reference proteome</keyword>
<proteinExistence type="predicted"/>
<dbReference type="Gene3D" id="2.160.20.80">
    <property type="entry name" value="E3 ubiquitin-protein ligase SopA"/>
    <property type="match status" value="1"/>
</dbReference>
<name>A0ABS4PX22_9PSEU</name>
<dbReference type="RefSeq" id="WP_209666947.1">
    <property type="nucleotide sequence ID" value="NZ_JAGGMS010000001.1"/>
</dbReference>
<gene>
    <name evidence="1" type="ORF">JOM49_005379</name>
</gene>
<protein>
    <submittedName>
        <fullName evidence="1">Uncharacterized protein YjbI with pentapeptide repeats</fullName>
    </submittedName>
</protein>
<dbReference type="SUPFAM" id="SSF141571">
    <property type="entry name" value="Pentapeptide repeat-like"/>
    <property type="match status" value="1"/>
</dbReference>
<reference evidence="1 2" key="1">
    <citation type="submission" date="2021-03" db="EMBL/GenBank/DDBJ databases">
        <title>Sequencing the genomes of 1000 actinobacteria strains.</title>
        <authorList>
            <person name="Klenk H.-P."/>
        </authorList>
    </citation>
    <scope>NUCLEOTIDE SEQUENCE [LARGE SCALE GENOMIC DNA]</scope>
    <source>
        <strain evidence="1 2">DSM 45510</strain>
    </source>
</reference>
<organism evidence="1 2">
    <name type="scientific">Amycolatopsis magusensis</name>
    <dbReference type="NCBI Taxonomy" id="882444"/>
    <lineage>
        <taxon>Bacteria</taxon>
        <taxon>Bacillati</taxon>
        <taxon>Actinomycetota</taxon>
        <taxon>Actinomycetes</taxon>
        <taxon>Pseudonocardiales</taxon>
        <taxon>Pseudonocardiaceae</taxon>
        <taxon>Amycolatopsis</taxon>
    </lineage>
</organism>
<accession>A0ABS4PX22</accession>
<comment type="caution">
    <text evidence="1">The sequence shown here is derived from an EMBL/GenBank/DDBJ whole genome shotgun (WGS) entry which is preliminary data.</text>
</comment>
<evidence type="ECO:0000313" key="1">
    <source>
        <dbReference type="EMBL" id="MBP2183853.1"/>
    </source>
</evidence>